<dbReference type="PROSITE" id="PS51397">
    <property type="entry name" value="WLM"/>
    <property type="match status" value="1"/>
</dbReference>
<evidence type="ECO:0000313" key="3">
    <source>
        <dbReference type="Proteomes" id="UP000294847"/>
    </source>
</evidence>
<dbReference type="InterPro" id="IPR053136">
    <property type="entry name" value="UTP_pyrophosphatase-like"/>
</dbReference>
<protein>
    <submittedName>
        <fullName evidence="2">Uncharacterized protein</fullName>
    </submittedName>
</protein>
<accession>A0A4P7NPX8</accession>
<dbReference type="Gene3D" id="3.30.2010.10">
    <property type="entry name" value="Metalloproteases ('zincins'), catalytic domain"/>
    <property type="match status" value="1"/>
</dbReference>
<feature type="compositionally biased region" description="Basic and acidic residues" evidence="1">
    <location>
        <begin position="250"/>
        <end position="259"/>
    </location>
</feature>
<dbReference type="Pfam" id="PF08325">
    <property type="entry name" value="WLM"/>
    <property type="match status" value="1"/>
</dbReference>
<evidence type="ECO:0000256" key="1">
    <source>
        <dbReference type="SAM" id="MobiDB-lite"/>
    </source>
</evidence>
<dbReference type="AlphaFoldDB" id="A0A4P7NPX8"/>
<dbReference type="PANTHER" id="PTHR30399">
    <property type="entry name" value="UNCHARACTERIZED PROTEIN YGJP"/>
    <property type="match status" value="1"/>
</dbReference>
<organism evidence="2 3">
    <name type="scientific">Pyricularia oryzae</name>
    <name type="common">Rice blast fungus</name>
    <name type="synonym">Magnaporthe oryzae</name>
    <dbReference type="NCBI Taxonomy" id="318829"/>
    <lineage>
        <taxon>Eukaryota</taxon>
        <taxon>Fungi</taxon>
        <taxon>Dikarya</taxon>
        <taxon>Ascomycota</taxon>
        <taxon>Pezizomycotina</taxon>
        <taxon>Sordariomycetes</taxon>
        <taxon>Sordariomycetidae</taxon>
        <taxon>Magnaporthales</taxon>
        <taxon>Pyriculariaceae</taxon>
        <taxon>Pyricularia</taxon>
    </lineage>
</organism>
<feature type="compositionally biased region" description="Low complexity" evidence="1">
    <location>
        <begin position="386"/>
        <end position="395"/>
    </location>
</feature>
<gene>
    <name evidence="2" type="ORF">PoMZ_05486</name>
</gene>
<name>A0A4P7NPX8_PYROR</name>
<reference evidence="2 3" key="1">
    <citation type="journal article" date="2019" name="Mol. Biol. Evol.">
        <title>Blast fungal genomes show frequent chromosomal changes, gene gains and losses, and effector gene turnover.</title>
        <authorList>
            <person name="Gomez Luciano L.B."/>
            <person name="Jason Tsai I."/>
            <person name="Chuma I."/>
            <person name="Tosa Y."/>
            <person name="Chen Y.H."/>
            <person name="Li J.Y."/>
            <person name="Li M.Y."/>
            <person name="Jade Lu M.Y."/>
            <person name="Nakayashiki H."/>
            <person name="Li W.H."/>
        </authorList>
    </citation>
    <scope>NUCLEOTIDE SEQUENCE [LARGE SCALE GENOMIC DNA]</scope>
    <source>
        <strain evidence="2">MZ5-1-6</strain>
    </source>
</reference>
<proteinExistence type="predicted"/>
<sequence length="544" mass="59313">MPIGIQRLNAKRSQPNPHVIFIKPLKGSNEATAQDFLERVAAQCVPIMKEHSISIMSLEEYEPNREFWGRNFNAGEVIQLVLRSPLTGRWLPFEHVQMVMMHELAHCKQMNHSRAFWAVRNLYADQMRTLWGRGYTGEGLWGRGTLLKTGDWEANTVLPDEPLPEHLCGGTYRSRRRKRKGPELTYQQKKERRILKKFGKGGVALGEDVDVKAELEKGKRTAAKPRVAGSKRGRELRAAAALARFGQQQKSEEPEPVVKKEKKQTQLKTEPITIKDEEDISTASEPDSDEDYEDEPGEPGLPDAVDIDGKTTLVDNKGHGMVKVCEDENPDDQDARQELAELRSTFRGKASAAGPSKGKLQQPIVIKEEDISTASEPDTDDEGPKTTLNTTTPLTGDQPSIIGGKIQTPSDRPNRKVAPQTSSASPALKAEKPQSHDTPKAKTVKASQPSPPLPQMSADLPALGSSSTTPTGANGHDPSAACSVCSFANERGSFRCAVCSNVLDPGLDARSWRCSSDACAGSVYVNAGDCGVCGVCGQRKSSGV</sequence>
<dbReference type="PANTHER" id="PTHR30399:SF1">
    <property type="entry name" value="UTP PYROPHOSPHATASE"/>
    <property type="match status" value="1"/>
</dbReference>
<feature type="compositionally biased region" description="Acidic residues" evidence="1">
    <location>
        <begin position="276"/>
        <end position="297"/>
    </location>
</feature>
<dbReference type="InterPro" id="IPR013536">
    <property type="entry name" value="WLM_dom"/>
</dbReference>
<evidence type="ECO:0000313" key="2">
    <source>
        <dbReference type="EMBL" id="QBZ63796.1"/>
    </source>
</evidence>
<dbReference type="EMBL" id="CP034209">
    <property type="protein sequence ID" value="QBZ63796.1"/>
    <property type="molecule type" value="Genomic_DNA"/>
</dbReference>
<feature type="compositionally biased region" description="Basic and acidic residues" evidence="1">
    <location>
        <begin position="429"/>
        <end position="440"/>
    </location>
</feature>
<dbReference type="Proteomes" id="UP000294847">
    <property type="component" value="Chromosome 6"/>
</dbReference>
<feature type="region of interest" description="Disordered" evidence="1">
    <location>
        <begin position="244"/>
        <end position="475"/>
    </location>
</feature>